<accession>A0ABT2B4M7</accession>
<proteinExistence type="predicted"/>
<dbReference type="RefSeq" id="WP_258779944.1">
    <property type="nucleotide sequence ID" value="NZ_JANUGP010000014.1"/>
</dbReference>
<evidence type="ECO:0000313" key="3">
    <source>
        <dbReference type="Proteomes" id="UP001205612"/>
    </source>
</evidence>
<feature type="domain" description="HTH arsR-type" evidence="1">
    <location>
        <begin position="1"/>
        <end position="72"/>
    </location>
</feature>
<dbReference type="InterPro" id="IPR036390">
    <property type="entry name" value="WH_DNA-bd_sf"/>
</dbReference>
<sequence length="72" mass="7513">MPGRTQAAILSTIAHWDGRTSSDVAHAVGVAQSSVSYEIAVLPESALVSSHRTGKYTVHTATPRGLRVLDAG</sequence>
<comment type="caution">
    <text evidence="2">The sequence shown here is derived from an EMBL/GenBank/DDBJ whole genome shotgun (WGS) entry which is preliminary data.</text>
</comment>
<dbReference type="PROSITE" id="PS50987">
    <property type="entry name" value="HTH_ARSR_2"/>
    <property type="match status" value="1"/>
</dbReference>
<dbReference type="SUPFAM" id="SSF46785">
    <property type="entry name" value="Winged helix' DNA-binding domain"/>
    <property type="match status" value="1"/>
</dbReference>
<dbReference type="InterPro" id="IPR036388">
    <property type="entry name" value="WH-like_DNA-bd_sf"/>
</dbReference>
<protein>
    <submittedName>
        <fullName evidence="2">ArsR family transcriptional regulator</fullName>
    </submittedName>
</protein>
<evidence type="ECO:0000259" key="1">
    <source>
        <dbReference type="PROSITE" id="PS50987"/>
    </source>
</evidence>
<dbReference type="InterPro" id="IPR001845">
    <property type="entry name" value="HTH_ArsR_DNA-bd_dom"/>
</dbReference>
<evidence type="ECO:0000313" key="2">
    <source>
        <dbReference type="EMBL" id="MCS0603473.1"/>
    </source>
</evidence>
<organism evidence="2 3">
    <name type="scientific">Streptomyces pyxinicus</name>
    <dbReference type="NCBI Taxonomy" id="2970331"/>
    <lineage>
        <taxon>Bacteria</taxon>
        <taxon>Bacillati</taxon>
        <taxon>Actinomycetota</taxon>
        <taxon>Actinomycetes</taxon>
        <taxon>Kitasatosporales</taxon>
        <taxon>Streptomycetaceae</taxon>
        <taxon>Streptomyces</taxon>
    </lineage>
</organism>
<keyword evidence="3" id="KW-1185">Reference proteome</keyword>
<dbReference type="InterPro" id="IPR000835">
    <property type="entry name" value="HTH_MarR-typ"/>
</dbReference>
<dbReference type="EMBL" id="JANUGP010000014">
    <property type="protein sequence ID" value="MCS0603473.1"/>
    <property type="molecule type" value="Genomic_DNA"/>
</dbReference>
<dbReference type="InterPro" id="IPR011991">
    <property type="entry name" value="ArsR-like_HTH"/>
</dbReference>
<reference evidence="2 3" key="1">
    <citation type="submission" date="2022-08" db="EMBL/GenBank/DDBJ databases">
        <authorList>
            <person name="Somphong A."/>
            <person name="Phongsopitanun W."/>
        </authorList>
    </citation>
    <scope>NUCLEOTIDE SEQUENCE [LARGE SCALE GENOMIC DNA]</scope>
    <source>
        <strain evidence="2 3">LP11</strain>
    </source>
</reference>
<name>A0ABT2B4M7_9ACTN</name>
<dbReference type="Gene3D" id="1.10.10.10">
    <property type="entry name" value="Winged helix-like DNA-binding domain superfamily/Winged helix DNA-binding domain"/>
    <property type="match status" value="1"/>
</dbReference>
<dbReference type="CDD" id="cd00090">
    <property type="entry name" value="HTH_ARSR"/>
    <property type="match status" value="1"/>
</dbReference>
<dbReference type="Pfam" id="PF13463">
    <property type="entry name" value="HTH_27"/>
    <property type="match status" value="1"/>
</dbReference>
<gene>
    <name evidence="2" type="ORF">NX794_19960</name>
</gene>
<dbReference type="Proteomes" id="UP001205612">
    <property type="component" value="Unassembled WGS sequence"/>
</dbReference>